<dbReference type="GO" id="GO:0006865">
    <property type="term" value="P:amino acid transport"/>
    <property type="evidence" value="ECO:0007669"/>
    <property type="project" value="UniProtKB-KW"/>
</dbReference>
<reference evidence="9 10" key="1">
    <citation type="journal article" date="2018" name="PLoS Genet.">
        <title>Population sequencing reveals clonal diversity and ancestral inbreeding in the grapevine cultivar Chardonnay.</title>
        <authorList>
            <person name="Roach M.J."/>
            <person name="Johnson D.L."/>
            <person name="Bohlmann J."/>
            <person name="van Vuuren H.J."/>
            <person name="Jones S.J."/>
            <person name="Pretorius I.S."/>
            <person name="Schmidt S.A."/>
            <person name="Borneman A.R."/>
        </authorList>
    </citation>
    <scope>NUCLEOTIDE SEQUENCE [LARGE SCALE GENOMIC DNA]</scope>
    <source>
        <strain evidence="10">cv. Chardonnay</strain>
        <tissue evidence="9">Leaf</tissue>
    </source>
</reference>
<feature type="transmembrane region" description="Helical" evidence="7">
    <location>
        <begin position="179"/>
        <end position="201"/>
    </location>
</feature>
<keyword evidence="6 7" id="KW-0472">Membrane</keyword>
<feature type="transmembrane region" description="Helical" evidence="7">
    <location>
        <begin position="336"/>
        <end position="356"/>
    </location>
</feature>
<feature type="transmembrane region" description="Helical" evidence="7">
    <location>
        <begin position="213"/>
        <end position="240"/>
    </location>
</feature>
<dbReference type="InterPro" id="IPR013057">
    <property type="entry name" value="AA_transpt_TM"/>
</dbReference>
<dbReference type="GO" id="GO:0031090">
    <property type="term" value="C:organelle membrane"/>
    <property type="evidence" value="ECO:0007669"/>
    <property type="project" value="UniProtKB-ARBA"/>
</dbReference>
<dbReference type="Pfam" id="PF01490">
    <property type="entry name" value="Aa_trans"/>
    <property type="match status" value="1"/>
</dbReference>
<feature type="transmembrane region" description="Helical" evidence="7">
    <location>
        <begin position="111"/>
        <end position="131"/>
    </location>
</feature>
<proteinExistence type="predicted"/>
<feature type="transmembrane region" description="Helical" evidence="7">
    <location>
        <begin position="143"/>
        <end position="167"/>
    </location>
</feature>
<accession>A0A438IBX5</accession>
<dbReference type="PANTHER" id="PTHR22950">
    <property type="entry name" value="AMINO ACID TRANSPORTER"/>
    <property type="match status" value="1"/>
</dbReference>
<name>A0A438IBX5_VITVI</name>
<feature type="transmembrane region" description="Helical" evidence="7">
    <location>
        <begin position="33"/>
        <end position="58"/>
    </location>
</feature>
<feature type="transmembrane region" description="Helical" evidence="7">
    <location>
        <begin position="252"/>
        <end position="276"/>
    </location>
</feature>
<evidence type="ECO:0000256" key="7">
    <source>
        <dbReference type="SAM" id="Phobius"/>
    </source>
</evidence>
<gene>
    <name evidence="9" type="primary">AVT1J_8</name>
    <name evidence="9" type="ORF">CK203_038278</name>
</gene>
<organism evidence="9 10">
    <name type="scientific">Vitis vinifera</name>
    <name type="common">Grape</name>
    <dbReference type="NCBI Taxonomy" id="29760"/>
    <lineage>
        <taxon>Eukaryota</taxon>
        <taxon>Viridiplantae</taxon>
        <taxon>Streptophyta</taxon>
        <taxon>Embryophyta</taxon>
        <taxon>Tracheophyta</taxon>
        <taxon>Spermatophyta</taxon>
        <taxon>Magnoliopsida</taxon>
        <taxon>eudicotyledons</taxon>
        <taxon>Gunneridae</taxon>
        <taxon>Pentapetalae</taxon>
        <taxon>rosids</taxon>
        <taxon>Vitales</taxon>
        <taxon>Vitaceae</taxon>
        <taxon>Viteae</taxon>
        <taxon>Vitis</taxon>
    </lineage>
</organism>
<feature type="domain" description="Amino acid transporter transmembrane" evidence="8">
    <location>
        <begin position="46"/>
        <end position="416"/>
    </location>
</feature>
<comment type="caution">
    <text evidence="9">The sequence shown here is derived from an EMBL/GenBank/DDBJ whole genome shotgun (WGS) entry which is preliminary data.</text>
</comment>
<evidence type="ECO:0000313" key="9">
    <source>
        <dbReference type="EMBL" id="RVW94157.1"/>
    </source>
</evidence>
<feature type="transmembrane region" description="Helical" evidence="7">
    <location>
        <begin position="395"/>
        <end position="416"/>
    </location>
</feature>
<evidence type="ECO:0000256" key="2">
    <source>
        <dbReference type="ARBA" id="ARBA00022448"/>
    </source>
</evidence>
<feature type="transmembrane region" description="Helical" evidence="7">
    <location>
        <begin position="64"/>
        <end position="84"/>
    </location>
</feature>
<sequence>MIQSCFPSQLKTDVESRLQCTDTTGTGFIRSCYIAISAFLVLSVLVTLGIGILTLPYAVARSGWLALILLAITAYMSFCTAILLKRCMQADPYIRSYQDIAELAFGKEFRLIVHVLMNMELYLVAVGLLIIEGDTLHKLFPNFVINLGGLRLGGELFSVVVTALVILPSALLTDLGVLSYVFAMGAAAIIIIVVSILFTGVSGGVGFDGKSQLLIMGGFPTSIALFIACFGGHPVVPTVYISMKNKHQFTMVMLISFLFNNVIYISIAVVGYLMYGSDVQSQITLNLPTRELSSKLAIYTTLAIPVCRYALVMTPVASSIETGLMNKNGDKRSIRLLTRIALLISVAVTACIFPYFESLMAVVGSICVVLASFLLPCCCYLKISGTYRKWSFELVGIIWIMIFGTVAGVVGTYASISDLVGKM</sequence>
<dbReference type="AlphaFoldDB" id="A0A438IBX5"/>
<keyword evidence="5 7" id="KW-1133">Transmembrane helix</keyword>
<evidence type="ECO:0000256" key="1">
    <source>
        <dbReference type="ARBA" id="ARBA00004141"/>
    </source>
</evidence>
<evidence type="ECO:0000256" key="6">
    <source>
        <dbReference type="ARBA" id="ARBA00023136"/>
    </source>
</evidence>
<dbReference type="PANTHER" id="PTHR22950:SF698">
    <property type="entry name" value="AMINO ACID TRANSPORTER TRANSMEMBRANE DOMAIN-CONTAINING PROTEIN"/>
    <property type="match status" value="1"/>
</dbReference>
<dbReference type="Proteomes" id="UP000288805">
    <property type="component" value="Unassembled WGS sequence"/>
</dbReference>
<dbReference type="EMBL" id="QGNW01000124">
    <property type="protein sequence ID" value="RVW94157.1"/>
    <property type="molecule type" value="Genomic_DNA"/>
</dbReference>
<keyword evidence="2" id="KW-0813">Transport</keyword>
<evidence type="ECO:0000259" key="8">
    <source>
        <dbReference type="Pfam" id="PF01490"/>
    </source>
</evidence>
<protein>
    <submittedName>
        <fullName evidence="9">Amino acid transporter AVT1J</fullName>
    </submittedName>
</protein>
<evidence type="ECO:0000256" key="3">
    <source>
        <dbReference type="ARBA" id="ARBA00022692"/>
    </source>
</evidence>
<evidence type="ECO:0000256" key="4">
    <source>
        <dbReference type="ARBA" id="ARBA00022970"/>
    </source>
</evidence>
<evidence type="ECO:0000256" key="5">
    <source>
        <dbReference type="ARBA" id="ARBA00022989"/>
    </source>
</evidence>
<keyword evidence="3 7" id="KW-0812">Transmembrane</keyword>
<comment type="subcellular location">
    <subcellularLocation>
        <location evidence="1">Membrane</location>
        <topology evidence="1">Multi-pass membrane protein</topology>
    </subcellularLocation>
</comment>
<feature type="transmembrane region" description="Helical" evidence="7">
    <location>
        <begin position="296"/>
        <end position="316"/>
    </location>
</feature>
<keyword evidence="4" id="KW-0029">Amino-acid transport</keyword>
<feature type="transmembrane region" description="Helical" evidence="7">
    <location>
        <begin position="362"/>
        <end position="383"/>
    </location>
</feature>
<evidence type="ECO:0000313" key="10">
    <source>
        <dbReference type="Proteomes" id="UP000288805"/>
    </source>
</evidence>